<comment type="subunit">
    <text evidence="3 10">Component of the Mediator complex.</text>
</comment>
<evidence type="ECO:0000256" key="1">
    <source>
        <dbReference type="ARBA" id="ARBA00004123"/>
    </source>
</evidence>
<gene>
    <name evidence="13" type="ORF">PCON_09725</name>
</gene>
<accession>U4LF66</accession>
<evidence type="ECO:0000256" key="7">
    <source>
        <dbReference type="ARBA" id="ARBA00023163"/>
    </source>
</evidence>
<dbReference type="Gene3D" id="6.10.140.200">
    <property type="match status" value="1"/>
</dbReference>
<proteinExistence type="inferred from homology"/>
<dbReference type="AlphaFoldDB" id="U4LF66"/>
<dbReference type="Pfam" id="PF05983">
    <property type="entry name" value="Med7"/>
    <property type="match status" value="1"/>
</dbReference>
<evidence type="ECO:0000256" key="8">
    <source>
        <dbReference type="ARBA" id="ARBA00023242"/>
    </source>
</evidence>
<dbReference type="InterPro" id="IPR044888">
    <property type="entry name" value="Mediatior_Med7_sf"/>
</dbReference>
<sequence length="241" mass="27899">MAANEEASSAWPNPPYFYTHFTEENLSALRAHRQLLNLGTNDPIPKESLPRDSPLQFLIPPPPATGDWWSFTEQWSVEERNVDLEYAGIETLYDQEVEEPSGAQRLVELRRLSKSLLLNFLELCGLMSLNPQLFGVKLKAIEVILFNMHHLINQYRPHQARETLCMMMEEQLQKVRKETEDNREATRKVNEALVKASAIAQQVREEEMREPAESERDKEVVEKEKAKKRDAQGWKLIAESI</sequence>
<organism evidence="13 14">
    <name type="scientific">Pyronema omphalodes (strain CBS 100304)</name>
    <name type="common">Pyronema confluens</name>
    <dbReference type="NCBI Taxonomy" id="1076935"/>
    <lineage>
        <taxon>Eukaryota</taxon>
        <taxon>Fungi</taxon>
        <taxon>Dikarya</taxon>
        <taxon>Ascomycota</taxon>
        <taxon>Pezizomycotina</taxon>
        <taxon>Pezizomycetes</taxon>
        <taxon>Pezizales</taxon>
        <taxon>Pyronemataceae</taxon>
        <taxon>Pyronema</taxon>
    </lineage>
</organism>
<dbReference type="Proteomes" id="UP000018144">
    <property type="component" value="Unassembled WGS sequence"/>
</dbReference>
<evidence type="ECO:0000256" key="4">
    <source>
        <dbReference type="ARBA" id="ARBA00020631"/>
    </source>
</evidence>
<evidence type="ECO:0000256" key="2">
    <source>
        <dbReference type="ARBA" id="ARBA00009994"/>
    </source>
</evidence>
<keyword evidence="7 10" id="KW-0804">Transcription</keyword>
<evidence type="ECO:0000256" key="10">
    <source>
        <dbReference type="RuleBase" id="RU364060"/>
    </source>
</evidence>
<evidence type="ECO:0000256" key="6">
    <source>
        <dbReference type="ARBA" id="ARBA00023159"/>
    </source>
</evidence>
<evidence type="ECO:0000313" key="13">
    <source>
        <dbReference type="EMBL" id="CCX10132.1"/>
    </source>
</evidence>
<evidence type="ECO:0000256" key="11">
    <source>
        <dbReference type="SAM" id="Coils"/>
    </source>
</evidence>
<keyword evidence="5 10" id="KW-0805">Transcription regulation</keyword>
<evidence type="ECO:0000256" key="12">
    <source>
        <dbReference type="SAM" id="MobiDB-lite"/>
    </source>
</evidence>
<comment type="function">
    <text evidence="9">Component of the Mediator complex, a coactivator involved in the regulated transcription of nearly all RNA polymerase II-dependent genes. Mediator functions as a bridge to convey information from gene-specific regulatory proteins to the basal RNA polymerase II transcription machinery. Mediator is recruited to promoters by direct interactions with regulatory proteins and serves as a scaffold for the assembly of a functional preinitiation complex with RNA polymerase II and the general transcription factors.</text>
</comment>
<dbReference type="OMA" id="MMQDHLD"/>
<keyword evidence="11" id="KW-0175">Coiled coil</keyword>
<evidence type="ECO:0000313" key="14">
    <source>
        <dbReference type="Proteomes" id="UP000018144"/>
    </source>
</evidence>
<dbReference type="PANTHER" id="PTHR21428:SF11">
    <property type="entry name" value="MEDIATOR OF RNA POLYMERASE II TRANSCRIPTION SUBUNIT 7"/>
    <property type="match status" value="1"/>
</dbReference>
<dbReference type="STRING" id="1076935.U4LF66"/>
<evidence type="ECO:0000256" key="3">
    <source>
        <dbReference type="ARBA" id="ARBA00011837"/>
    </source>
</evidence>
<keyword evidence="14" id="KW-1185">Reference proteome</keyword>
<feature type="coiled-coil region" evidence="11">
    <location>
        <begin position="168"/>
        <end position="195"/>
    </location>
</feature>
<dbReference type="Gene3D" id="6.10.140.1520">
    <property type="match status" value="1"/>
</dbReference>
<feature type="region of interest" description="Disordered" evidence="12">
    <location>
        <begin position="204"/>
        <end position="232"/>
    </location>
</feature>
<protein>
    <recommendedName>
        <fullName evidence="4 10">Mediator of RNA polymerase II transcription subunit 7</fullName>
    </recommendedName>
</protein>
<comment type="similarity">
    <text evidence="2 10">Belongs to the Mediator complex subunit 7 family.</text>
</comment>
<name>U4LF66_PYROM</name>
<dbReference type="InterPro" id="IPR037212">
    <property type="entry name" value="Med7/Med21-like"/>
</dbReference>
<dbReference type="GO" id="GO:0006357">
    <property type="term" value="P:regulation of transcription by RNA polymerase II"/>
    <property type="evidence" value="ECO:0007669"/>
    <property type="project" value="InterPro"/>
</dbReference>
<keyword evidence="6 10" id="KW-0010">Activator</keyword>
<evidence type="ECO:0000256" key="5">
    <source>
        <dbReference type="ARBA" id="ARBA00023015"/>
    </source>
</evidence>
<dbReference type="SUPFAM" id="SSF140718">
    <property type="entry name" value="Mediator hinge subcomplex-like"/>
    <property type="match status" value="1"/>
</dbReference>
<keyword evidence="8 10" id="KW-0539">Nucleus</keyword>
<dbReference type="GO" id="GO:0070847">
    <property type="term" value="C:core mediator complex"/>
    <property type="evidence" value="ECO:0007669"/>
    <property type="project" value="TreeGrafter"/>
</dbReference>
<dbReference type="GO" id="GO:0003712">
    <property type="term" value="F:transcription coregulator activity"/>
    <property type="evidence" value="ECO:0007669"/>
    <property type="project" value="InterPro"/>
</dbReference>
<dbReference type="EMBL" id="HF935513">
    <property type="protein sequence ID" value="CCX10132.1"/>
    <property type="molecule type" value="Genomic_DNA"/>
</dbReference>
<dbReference type="PANTHER" id="PTHR21428">
    <property type="entry name" value="MEDIATOR OF RNA POLYMERASE II TRANSCRIPTION SUBUNIT 7"/>
    <property type="match status" value="1"/>
</dbReference>
<reference evidence="13 14" key="1">
    <citation type="journal article" date="2013" name="PLoS Genet.">
        <title>The genome and development-dependent transcriptomes of Pyronema confluens: a window into fungal evolution.</title>
        <authorList>
            <person name="Traeger S."/>
            <person name="Altegoer F."/>
            <person name="Freitag M."/>
            <person name="Gabaldon T."/>
            <person name="Kempken F."/>
            <person name="Kumar A."/>
            <person name="Marcet-Houben M."/>
            <person name="Poggeler S."/>
            <person name="Stajich J.E."/>
            <person name="Nowrousian M."/>
        </authorList>
    </citation>
    <scope>NUCLEOTIDE SEQUENCE [LARGE SCALE GENOMIC DNA]</scope>
    <source>
        <strain evidence="14">CBS 100304</strain>
        <tissue evidence="13">Vegetative mycelium</tissue>
    </source>
</reference>
<dbReference type="GO" id="GO:0016592">
    <property type="term" value="C:mediator complex"/>
    <property type="evidence" value="ECO:0007669"/>
    <property type="project" value="InterPro"/>
</dbReference>
<comment type="subcellular location">
    <subcellularLocation>
        <location evidence="1 10">Nucleus</location>
    </subcellularLocation>
</comment>
<dbReference type="eggNOG" id="KOG0570">
    <property type="taxonomic scope" value="Eukaryota"/>
</dbReference>
<evidence type="ECO:0000256" key="9">
    <source>
        <dbReference type="ARBA" id="ARBA00025687"/>
    </source>
</evidence>
<dbReference type="InterPro" id="IPR009244">
    <property type="entry name" value="Mediatior_Med7"/>
</dbReference>
<dbReference type="OrthoDB" id="10253553at2759"/>